<evidence type="ECO:0000313" key="5">
    <source>
        <dbReference type="EMBL" id="GAM54325.1"/>
    </source>
</evidence>
<organism evidence="5 8">
    <name type="scientific">Vibrio ishigakensis</name>
    <dbReference type="NCBI Taxonomy" id="1481914"/>
    <lineage>
        <taxon>Bacteria</taxon>
        <taxon>Pseudomonadati</taxon>
        <taxon>Pseudomonadota</taxon>
        <taxon>Gammaproteobacteria</taxon>
        <taxon>Vibrionales</taxon>
        <taxon>Vibrionaceae</taxon>
        <taxon>Vibrio</taxon>
    </lineage>
</organism>
<dbReference type="InterPro" id="IPR001845">
    <property type="entry name" value="HTH_ArsR_DNA-bd_dom"/>
</dbReference>
<dbReference type="PROSITE" id="PS50987">
    <property type="entry name" value="HTH_ARSR_2"/>
    <property type="match status" value="1"/>
</dbReference>
<proteinExistence type="predicted"/>
<evidence type="ECO:0000313" key="8">
    <source>
        <dbReference type="Proteomes" id="UP000031671"/>
    </source>
</evidence>
<dbReference type="SUPFAM" id="SSF46785">
    <property type="entry name" value="Winged helix' DNA-binding domain"/>
    <property type="match status" value="1"/>
</dbReference>
<keyword evidence="1" id="KW-0805">Transcription regulation</keyword>
<dbReference type="FunFam" id="1.10.10.10:FF:000403">
    <property type="entry name" value="ArsR family transcriptional regulator"/>
    <property type="match status" value="1"/>
</dbReference>
<dbReference type="PRINTS" id="PR00778">
    <property type="entry name" value="HTHARSR"/>
</dbReference>
<dbReference type="RefSeq" id="WP_261834831.1">
    <property type="nucleotide sequence ID" value="NZ_AP024881.1"/>
</dbReference>
<gene>
    <name evidence="5" type="ORF">JCM19231_2214</name>
    <name evidence="6" type="ORF">JCM19241_2052</name>
</gene>
<dbReference type="GO" id="GO:0003677">
    <property type="term" value="F:DNA binding"/>
    <property type="evidence" value="ECO:0007669"/>
    <property type="project" value="UniProtKB-KW"/>
</dbReference>
<name>A0A0B8NHZ6_9VIBR</name>
<comment type="caution">
    <text evidence="5">The sequence shown here is derived from an EMBL/GenBank/DDBJ whole genome shotgun (WGS) entry which is preliminary data.</text>
</comment>
<dbReference type="AlphaFoldDB" id="A0A0B8NHZ6"/>
<accession>A0A0B8QNQ8</accession>
<dbReference type="EMBL" id="BBRZ01000003">
    <property type="protein sequence ID" value="GAM54325.1"/>
    <property type="molecule type" value="Genomic_DNA"/>
</dbReference>
<sequence length="100" mass="11615">MNLEAMERNSAQAVTLLKAMANERRLHILCMLHETELSVGELCQKLSLSQSALSQHLAWLRRDELVTTRKEAQTVYYSLKSVEVKNMIHLLHQMYCEEKV</sequence>
<reference evidence="6 7" key="2">
    <citation type="submission" date="2015-01" db="EMBL/GenBank/DDBJ databases">
        <title>Vibrio sp. C94 JCM 19241 whole genome shotgun sequence.</title>
        <authorList>
            <person name="Sawabe T."/>
            <person name="Meirelles P."/>
            <person name="Feng G."/>
            <person name="Sayaka M."/>
            <person name="Hattori M."/>
            <person name="Ohkuma M."/>
        </authorList>
    </citation>
    <scope>NUCLEOTIDE SEQUENCE [LARGE SCALE GENOMIC DNA]</scope>
    <source>
        <strain evidence="7">JCM 19241</strain>
        <strain evidence="6">JCM19241</strain>
    </source>
</reference>
<dbReference type="Proteomes" id="UP000031666">
    <property type="component" value="Unassembled WGS sequence"/>
</dbReference>
<keyword evidence="8" id="KW-1185">Reference proteome</keyword>
<dbReference type="GO" id="GO:0003700">
    <property type="term" value="F:DNA-binding transcription factor activity"/>
    <property type="evidence" value="ECO:0007669"/>
    <property type="project" value="InterPro"/>
</dbReference>
<reference evidence="7 8" key="3">
    <citation type="submission" date="2015-01" db="EMBL/GenBank/DDBJ databases">
        <authorList>
            <consortium name="NBRP consortium"/>
            <person name="Sawabe T."/>
            <person name="Meirelles P."/>
            <person name="Feng G."/>
            <person name="Sayaka M."/>
            <person name="Hattori M."/>
            <person name="Ohkuma M."/>
        </authorList>
    </citation>
    <scope>NUCLEOTIDE SEQUENCE [LARGE SCALE GENOMIC DNA]</scope>
    <source>
        <strain evidence="8">JCM 19231</strain>
        <strain evidence="7">JCM 19241</strain>
        <strain evidence="5">JCM19231</strain>
        <strain evidence="6">JCM19241</strain>
    </source>
</reference>
<dbReference type="InterPro" id="IPR051081">
    <property type="entry name" value="HTH_MetalResp_TranReg"/>
</dbReference>
<dbReference type="Proteomes" id="UP000031671">
    <property type="component" value="Unassembled WGS sequence"/>
</dbReference>
<evidence type="ECO:0000259" key="4">
    <source>
        <dbReference type="PROSITE" id="PS50987"/>
    </source>
</evidence>
<evidence type="ECO:0000256" key="2">
    <source>
        <dbReference type="ARBA" id="ARBA00023125"/>
    </source>
</evidence>
<dbReference type="InterPro" id="IPR036390">
    <property type="entry name" value="WH_DNA-bd_sf"/>
</dbReference>
<evidence type="ECO:0000313" key="6">
    <source>
        <dbReference type="EMBL" id="GAM78647.1"/>
    </source>
</evidence>
<dbReference type="CDD" id="cd00090">
    <property type="entry name" value="HTH_ARSR"/>
    <property type="match status" value="1"/>
</dbReference>
<dbReference type="SMART" id="SM00418">
    <property type="entry name" value="HTH_ARSR"/>
    <property type="match status" value="1"/>
</dbReference>
<keyword evidence="2" id="KW-0238">DNA-binding</keyword>
<dbReference type="InterPro" id="IPR011991">
    <property type="entry name" value="ArsR-like_HTH"/>
</dbReference>
<dbReference type="PANTHER" id="PTHR33154:SF28">
    <property type="entry name" value="HTH-TYPE TRANSCRIPTIONAL REGULATOR YGAV-RELATED"/>
    <property type="match status" value="1"/>
</dbReference>
<protein>
    <submittedName>
        <fullName evidence="5">Transcriptional activator hlyU</fullName>
    </submittedName>
</protein>
<dbReference type="InterPro" id="IPR036388">
    <property type="entry name" value="WH-like_DNA-bd_sf"/>
</dbReference>
<dbReference type="STRING" id="1481914.JCM19241_2052"/>
<evidence type="ECO:0000313" key="7">
    <source>
        <dbReference type="Proteomes" id="UP000031666"/>
    </source>
</evidence>
<dbReference type="Gene3D" id="1.10.10.10">
    <property type="entry name" value="Winged helix-like DNA-binding domain superfamily/Winged helix DNA-binding domain"/>
    <property type="match status" value="1"/>
</dbReference>
<keyword evidence="3" id="KW-0804">Transcription</keyword>
<dbReference type="NCBIfam" id="NF033788">
    <property type="entry name" value="HTH_metalloreg"/>
    <property type="match status" value="1"/>
</dbReference>
<dbReference type="EMBL" id="BBSC01000016">
    <property type="protein sequence ID" value="GAM78647.1"/>
    <property type="molecule type" value="Genomic_DNA"/>
</dbReference>
<evidence type="ECO:0000256" key="1">
    <source>
        <dbReference type="ARBA" id="ARBA00023015"/>
    </source>
</evidence>
<feature type="domain" description="HTH arsR-type" evidence="4">
    <location>
        <begin position="5"/>
        <end position="99"/>
    </location>
</feature>
<accession>A0A0B8NHZ6</accession>
<evidence type="ECO:0000256" key="3">
    <source>
        <dbReference type="ARBA" id="ARBA00023163"/>
    </source>
</evidence>
<dbReference type="Pfam" id="PF01022">
    <property type="entry name" value="HTH_5"/>
    <property type="match status" value="1"/>
</dbReference>
<dbReference type="PANTHER" id="PTHR33154">
    <property type="entry name" value="TRANSCRIPTIONAL REGULATOR, ARSR FAMILY"/>
    <property type="match status" value="1"/>
</dbReference>
<reference evidence="5 8" key="1">
    <citation type="submission" date="2015-01" db="EMBL/GenBank/DDBJ databases">
        <title>Vibrio sp. C1 JCM 19231 whole genome shotgun sequence.</title>
        <authorList>
            <person name="Sawabe T."/>
            <person name="Meirelles P."/>
            <person name="Feng G."/>
            <person name="Sayaka M."/>
            <person name="Hattori M."/>
            <person name="Ohkuma M."/>
        </authorList>
    </citation>
    <scope>NUCLEOTIDE SEQUENCE [LARGE SCALE GENOMIC DNA]</scope>
    <source>
        <strain evidence="8">JCM 19231</strain>
        <strain evidence="5">JCM19231</strain>
    </source>
</reference>